<reference evidence="1 2" key="2">
    <citation type="submission" date="2018-11" db="EMBL/GenBank/DDBJ databases">
        <authorList>
            <consortium name="Pathogen Informatics"/>
        </authorList>
    </citation>
    <scope>NUCLEOTIDE SEQUENCE [LARGE SCALE GENOMIC DNA]</scope>
    <source>
        <strain evidence="1 2">NST_G2</strain>
    </source>
</reference>
<dbReference type="OrthoDB" id="299997at2759"/>
<dbReference type="Proteomes" id="UP000275846">
    <property type="component" value="Unassembled WGS sequence"/>
</dbReference>
<evidence type="ECO:0000313" key="2">
    <source>
        <dbReference type="Proteomes" id="UP000275846"/>
    </source>
</evidence>
<evidence type="ECO:0000313" key="3">
    <source>
        <dbReference type="WBParaSite" id="SSLN_0000055201-mRNA-1"/>
    </source>
</evidence>
<evidence type="ECO:0000313" key="1">
    <source>
        <dbReference type="EMBL" id="VDL85747.1"/>
    </source>
</evidence>
<dbReference type="STRING" id="70667.A0A183S8H9"/>
<dbReference type="WBParaSite" id="SSLN_0000055201-mRNA-1">
    <property type="protein sequence ID" value="SSLN_0000055201-mRNA-1"/>
    <property type="gene ID" value="SSLN_0000055201"/>
</dbReference>
<dbReference type="PANTHER" id="PTHR46478:SF1">
    <property type="entry name" value="VON WILLEBRAND FACTOR A DOMAIN-CONTAINING PROTEIN 3A"/>
    <property type="match status" value="1"/>
</dbReference>
<sequence>MTLFEQRINWLGRNSRGTFGTLVERYVVLVLDFSEFSRPCLEMMLRYLRHLLQEQIAAYVEWFNLIAICETVKIFHTDCVPVNAENLQEAWVWLLACAAGGTRNFLAGFRHVFEKMKDHHQQQPMGLYLFATGVPDQENSPLTAYVSSALAVREGCLHCVLFSPENLERKEGQTIQTGRFANPQDTAQSLRFLANETGGRFHWFSESGVLESDDVQQLMDEITRAVHFSLIGKQLVDQFRTKYAKPQFTSSWPGKNIFMPYAFIWILLLVLVSEKLTCLKDKANVISPSESVKFNSKKLESPPMTYLSEARRLFLRRKQQEDKHIPKSLIWRHQRMQSAQLKKSKPELTESFIFSEESNKVETVLGRTTKPSGAQRCIRKESIPAAEELASSSEWLSKYGTRAQRVNIAHLLSGIGCRHRTEVIQPGNMKVSARYCAGLFPLIKVRGKSRHFQLTPEQCNNFELQVGLMFRGYE</sequence>
<accession>A0A183S8H9</accession>
<reference evidence="3" key="1">
    <citation type="submission" date="2016-06" db="UniProtKB">
        <authorList>
            <consortium name="WormBaseParasite"/>
        </authorList>
    </citation>
    <scope>IDENTIFICATION</scope>
</reference>
<dbReference type="PANTHER" id="PTHR46478">
    <property type="entry name" value="VON WILLEBRAND FACTOR A DOMAIN-CONTAINING PROTEIN 3A"/>
    <property type="match status" value="1"/>
</dbReference>
<proteinExistence type="predicted"/>
<organism evidence="3">
    <name type="scientific">Schistocephalus solidus</name>
    <name type="common">Tapeworm</name>
    <dbReference type="NCBI Taxonomy" id="70667"/>
    <lineage>
        <taxon>Eukaryota</taxon>
        <taxon>Metazoa</taxon>
        <taxon>Spiralia</taxon>
        <taxon>Lophotrochozoa</taxon>
        <taxon>Platyhelminthes</taxon>
        <taxon>Cestoda</taxon>
        <taxon>Eucestoda</taxon>
        <taxon>Diphyllobothriidea</taxon>
        <taxon>Diphyllobothriidae</taxon>
        <taxon>Schistocephalus</taxon>
    </lineage>
</organism>
<protein>
    <submittedName>
        <fullName evidence="3">VWFA domain-containing protein</fullName>
    </submittedName>
</protein>
<name>A0A183S8H9_SCHSO</name>
<dbReference type="EMBL" id="UYSU01000403">
    <property type="protein sequence ID" value="VDL85747.1"/>
    <property type="molecule type" value="Genomic_DNA"/>
</dbReference>
<dbReference type="AlphaFoldDB" id="A0A183S8H9"/>
<gene>
    <name evidence="1" type="ORF">SSLN_LOCUS527</name>
</gene>
<keyword evidence="2" id="KW-1185">Reference proteome</keyword>